<comment type="subcellular location">
    <subcellularLocation>
        <location evidence="5">Cell membrane</location>
        <topology evidence="5">Multi-pass membrane protein</topology>
    </subcellularLocation>
    <subcellularLocation>
        <location evidence="1">Endomembrane system</location>
        <topology evidence="1">Multi-pass membrane protein</topology>
    </subcellularLocation>
    <subcellularLocation>
        <location evidence="6">Membrane</location>
        <topology evidence="6">Multi-pass membrane protein</topology>
    </subcellularLocation>
</comment>
<feature type="transmembrane region" description="Helical" evidence="5">
    <location>
        <begin position="35"/>
        <end position="53"/>
    </location>
</feature>
<comment type="subunit">
    <text evidence="5">NDH-1 is composed of 14 different subunits. Subunits NuoA, H, J, K, L, M, N constitute the membrane sector of the complex.</text>
</comment>
<feature type="transmembrane region" description="Helical" evidence="5">
    <location>
        <begin position="392"/>
        <end position="415"/>
    </location>
</feature>
<keyword evidence="5" id="KW-1003">Cell membrane</keyword>
<evidence type="ECO:0000256" key="4">
    <source>
        <dbReference type="ARBA" id="ARBA00023136"/>
    </source>
</evidence>
<dbReference type="GO" id="GO:0048038">
    <property type="term" value="F:quinone binding"/>
    <property type="evidence" value="ECO:0007669"/>
    <property type="project" value="UniProtKB-KW"/>
</dbReference>
<evidence type="ECO:0000256" key="6">
    <source>
        <dbReference type="RuleBase" id="RU000320"/>
    </source>
</evidence>
<keyword evidence="5" id="KW-0520">NAD</keyword>
<proteinExistence type="inferred from homology"/>
<dbReference type="Pfam" id="PF00361">
    <property type="entry name" value="Proton_antipo_M"/>
    <property type="match status" value="1"/>
</dbReference>
<dbReference type="KEGG" id="daur:Daura_21820"/>
<dbReference type="HAMAP" id="MF_00445">
    <property type="entry name" value="NDH1_NuoN_1"/>
    <property type="match status" value="1"/>
</dbReference>
<dbReference type="Proteomes" id="UP001058003">
    <property type="component" value="Chromosome"/>
</dbReference>
<sequence length="467" mass="47849">MNEKPLVLLPEVLLLVGAVATLLCGSSLSRTRQGIAALIAAVALAGSMIAAVAGRADQTVYHHSYAIDTATTTARVVIPAAALLIIALSTGRIRGDRRQTEFYVLVLLAALGAVLLAGASDLLVLAVAYLLATIPLYGLAGWGRDAPGAEAALKLYLLGALVGVVLLTGVALLYAAGGTTRYDQLTGTLPNAAPGLVAAGTVAVLAGLLFKAGAVPVHFWVPDAVHGSTIGAATVLTTIPKIGALIAAFRLLVAIPTDTGWPTFTAVVAAVTMTLGNLAAFGQTSVRRLLAYSTISQVGYLLMAVAVATTSGRALPALLLYLAGYAVTNTGAFAVVAALPDRGALDDYRAVARRHPWLAAALVICLLGLVGTPPTAVFAGKLTVFTATWDGGHAWLVVIAAANTIASLFYYLRWLRPTFTGRPGAFPSERERDRPAATIAVLAAAATLAFGVAAGVVYDVVSGVLLR</sequence>
<name>A0A9Q9ILY6_9ACTN</name>
<keyword evidence="5" id="KW-0813">Transport</keyword>
<comment type="function">
    <text evidence="5">NDH-1 shuttles electrons from NADH, via FMN and iron-sulfur (Fe-S) centers, to quinones in the respiratory chain. The immediate electron acceptor for the enzyme in this species is believed to be a menaquinone. Couples the redox reaction to proton translocation (for every two electrons transferred, four hydrogen ions are translocated across the cytoplasmic membrane), and thus conserves the redox energy in a proton gradient.</text>
</comment>
<keyword evidence="9" id="KW-1185">Reference proteome</keyword>
<keyword evidence="5" id="KW-0874">Quinone</keyword>
<dbReference type="GO" id="GO:0050136">
    <property type="term" value="F:NADH dehydrogenase (quinone) (non-electrogenic) activity"/>
    <property type="evidence" value="ECO:0007669"/>
    <property type="project" value="UniProtKB-UniRule"/>
</dbReference>
<dbReference type="EC" id="7.1.1.-" evidence="5"/>
<dbReference type="RefSeq" id="WP_033366955.1">
    <property type="nucleotide sequence ID" value="NZ_CP073767.1"/>
</dbReference>
<evidence type="ECO:0000313" key="9">
    <source>
        <dbReference type="Proteomes" id="UP001058003"/>
    </source>
</evidence>
<dbReference type="GO" id="GO:0012505">
    <property type="term" value="C:endomembrane system"/>
    <property type="evidence" value="ECO:0007669"/>
    <property type="project" value="UniProtKB-SubCell"/>
</dbReference>
<feature type="transmembrane region" description="Helical" evidence="5">
    <location>
        <begin position="73"/>
        <end position="90"/>
    </location>
</feature>
<dbReference type="PANTHER" id="PTHR22773">
    <property type="entry name" value="NADH DEHYDROGENASE"/>
    <property type="match status" value="1"/>
</dbReference>
<reference evidence="8" key="1">
    <citation type="submission" date="2021-04" db="EMBL/GenBank/DDBJ databases">
        <title>Dactylosporangium aurantiacum NRRL B-8018 full assembly.</title>
        <authorList>
            <person name="Hartkoorn R.C."/>
            <person name="Beaudoing E."/>
            <person name="Hot D."/>
        </authorList>
    </citation>
    <scope>NUCLEOTIDE SEQUENCE</scope>
    <source>
        <strain evidence="8">NRRL B-8018</strain>
    </source>
</reference>
<feature type="domain" description="NADH:quinone oxidoreductase/Mrp antiporter transmembrane" evidence="7">
    <location>
        <begin position="119"/>
        <end position="401"/>
    </location>
</feature>
<feature type="transmembrane region" description="Helical" evidence="5">
    <location>
        <begin position="126"/>
        <end position="143"/>
    </location>
</feature>
<dbReference type="GO" id="GO:0042773">
    <property type="term" value="P:ATP synthesis coupled electron transport"/>
    <property type="evidence" value="ECO:0007669"/>
    <property type="project" value="InterPro"/>
</dbReference>
<keyword evidence="3 5" id="KW-1133">Transmembrane helix</keyword>
<dbReference type="EMBL" id="CP073767">
    <property type="protein sequence ID" value="UWZ58577.1"/>
    <property type="molecule type" value="Genomic_DNA"/>
</dbReference>
<feature type="transmembrane region" description="Helical" evidence="5">
    <location>
        <begin position="6"/>
        <end position="28"/>
    </location>
</feature>
<protein>
    <recommendedName>
        <fullName evidence="5">NADH-quinone oxidoreductase subunit N</fullName>
        <ecNumber evidence="5">7.1.1.-</ecNumber>
    </recommendedName>
    <alternativeName>
        <fullName evidence="5">NADH dehydrogenase I subunit N</fullName>
    </alternativeName>
    <alternativeName>
        <fullName evidence="5">NDH-1 subunit N</fullName>
    </alternativeName>
</protein>
<comment type="catalytic activity">
    <reaction evidence="5">
        <text>a quinone + NADH + 5 H(+)(in) = a quinol + NAD(+) + 4 H(+)(out)</text>
        <dbReference type="Rhea" id="RHEA:57888"/>
        <dbReference type="ChEBI" id="CHEBI:15378"/>
        <dbReference type="ChEBI" id="CHEBI:24646"/>
        <dbReference type="ChEBI" id="CHEBI:57540"/>
        <dbReference type="ChEBI" id="CHEBI:57945"/>
        <dbReference type="ChEBI" id="CHEBI:132124"/>
    </reaction>
</comment>
<feature type="transmembrane region" description="Helical" evidence="5">
    <location>
        <begin position="289"/>
        <end position="308"/>
    </location>
</feature>
<evidence type="ECO:0000256" key="3">
    <source>
        <dbReference type="ARBA" id="ARBA00022989"/>
    </source>
</evidence>
<dbReference type="AlphaFoldDB" id="A0A9Q9ILY6"/>
<evidence type="ECO:0000256" key="1">
    <source>
        <dbReference type="ARBA" id="ARBA00004127"/>
    </source>
</evidence>
<accession>A0A9Q9ILY6</accession>
<dbReference type="InterPro" id="IPR001750">
    <property type="entry name" value="ND/Mrp_TM"/>
</dbReference>
<keyword evidence="5" id="KW-1278">Translocase</keyword>
<feature type="transmembrane region" description="Helical" evidence="5">
    <location>
        <begin position="102"/>
        <end position="120"/>
    </location>
</feature>
<evidence type="ECO:0000256" key="5">
    <source>
        <dbReference type="HAMAP-Rule" id="MF_00445"/>
    </source>
</evidence>
<evidence type="ECO:0000259" key="7">
    <source>
        <dbReference type="Pfam" id="PF00361"/>
    </source>
</evidence>
<dbReference type="InterPro" id="IPR010096">
    <property type="entry name" value="NADH-Q_OxRdtase_suN/2"/>
</dbReference>
<keyword evidence="2 5" id="KW-0812">Transmembrane</keyword>
<feature type="transmembrane region" description="Helical" evidence="5">
    <location>
        <begin position="233"/>
        <end position="255"/>
    </location>
</feature>
<comment type="similarity">
    <text evidence="5">Belongs to the complex I subunit 2 family.</text>
</comment>
<gene>
    <name evidence="5" type="primary">nuoN</name>
    <name evidence="8" type="ORF">Daura_21820</name>
</gene>
<keyword evidence="4 5" id="KW-0472">Membrane</keyword>
<feature type="transmembrane region" description="Helical" evidence="5">
    <location>
        <begin position="155"/>
        <end position="176"/>
    </location>
</feature>
<feature type="transmembrane region" description="Helical" evidence="5">
    <location>
        <begin position="314"/>
        <end position="336"/>
    </location>
</feature>
<feature type="transmembrane region" description="Helical" evidence="5">
    <location>
        <begin position="436"/>
        <end position="458"/>
    </location>
</feature>
<feature type="transmembrane region" description="Helical" evidence="5">
    <location>
        <begin position="261"/>
        <end position="282"/>
    </location>
</feature>
<feature type="transmembrane region" description="Helical" evidence="5">
    <location>
        <begin position="357"/>
        <end position="380"/>
    </location>
</feature>
<organism evidence="8 9">
    <name type="scientific">Dactylosporangium aurantiacum</name>
    <dbReference type="NCBI Taxonomy" id="35754"/>
    <lineage>
        <taxon>Bacteria</taxon>
        <taxon>Bacillati</taxon>
        <taxon>Actinomycetota</taxon>
        <taxon>Actinomycetes</taxon>
        <taxon>Micromonosporales</taxon>
        <taxon>Micromonosporaceae</taxon>
        <taxon>Dactylosporangium</taxon>
    </lineage>
</organism>
<evidence type="ECO:0000256" key="2">
    <source>
        <dbReference type="ARBA" id="ARBA00022692"/>
    </source>
</evidence>
<feature type="transmembrane region" description="Helical" evidence="5">
    <location>
        <begin position="196"/>
        <end position="221"/>
    </location>
</feature>
<dbReference type="GO" id="GO:0008137">
    <property type="term" value="F:NADH dehydrogenase (ubiquinone) activity"/>
    <property type="evidence" value="ECO:0007669"/>
    <property type="project" value="InterPro"/>
</dbReference>
<dbReference type="PRINTS" id="PR01434">
    <property type="entry name" value="NADHDHGNASE5"/>
</dbReference>
<dbReference type="OrthoDB" id="9811718at2"/>
<evidence type="ECO:0000313" key="8">
    <source>
        <dbReference type="EMBL" id="UWZ58577.1"/>
    </source>
</evidence>
<dbReference type="GO" id="GO:0005886">
    <property type="term" value="C:plasma membrane"/>
    <property type="evidence" value="ECO:0007669"/>
    <property type="project" value="UniProtKB-SubCell"/>
</dbReference>